<dbReference type="OrthoDB" id="828031at2"/>
<dbReference type="RefSeq" id="WP_073097215.1">
    <property type="nucleotide sequence ID" value="NZ_FRCY01000017.1"/>
</dbReference>
<dbReference type="EMBL" id="FRCY01000017">
    <property type="protein sequence ID" value="SHN29206.1"/>
    <property type="molecule type" value="Genomic_DNA"/>
</dbReference>
<name>A0A1M7QEC1_9BACT</name>
<reference evidence="1 2" key="1">
    <citation type="submission" date="2016-11" db="EMBL/GenBank/DDBJ databases">
        <authorList>
            <person name="Jaros S."/>
            <person name="Januszkiewicz K."/>
            <person name="Wedrychowicz H."/>
        </authorList>
    </citation>
    <scope>NUCLEOTIDE SEQUENCE [LARGE SCALE GENOMIC DNA]</scope>
    <source>
        <strain evidence="1 2">CGMCC 1.6102</strain>
    </source>
</reference>
<protein>
    <submittedName>
        <fullName evidence="1">TolB-like 6-blade propeller-like</fullName>
    </submittedName>
</protein>
<dbReference type="Proteomes" id="UP000184513">
    <property type="component" value="Unassembled WGS sequence"/>
</dbReference>
<accession>A0A1M7QEC1</accession>
<sequence>MYSLERDIYCKKLLLLPVLALFFLSCQSNDSSKRLISEIPDSGSLVSKEITLDSTVLIPSKMLVFPDKAVIFDNGKEDLFKVYRLPEFTFLYSFGEIGEGPNEFSYVNENSVQAMDDHLVVVSGTNLIKIRLENDSSVMGESVELFMSNGSPVNGLVMIDESTYISDIMDAKPGGPEHQLVHLQRGEELTTFGKFPELSNIENNRQLDRLYRDFGKRTVVNPKDGRLAAFYFFQNQIKYYNHQGELLHEIEIETPPKNDLEEELNMYRVEPFATSTHIYVMYVGKPKSEVMEQPEIFRPLLEIWDWDGILLERFTLDQPLTSFAVSEEFQKLYGFSYFKEDLFFEYDLKGSMISGLNMDKSFKGFSSAKDIDSKKRGQGANPNSENVAENDYYRMELPSGWKYSPSSLEVKNELWESDEMYMTGAIFNSEKLQGNTFCGGASMQVKIAFPKGAAFDFDDYLKSRANRYKANKNLAGLTVKELDGYTDSKGYRINFSNQLTDPNGQKYVSRSEVTLFEKEGRIIYTSFTSCNYEYYYNDVQASLASLTVKDKFPDWE</sequence>
<proteinExistence type="predicted"/>
<evidence type="ECO:0000313" key="2">
    <source>
        <dbReference type="Proteomes" id="UP000184513"/>
    </source>
</evidence>
<dbReference type="Pfam" id="PF15869">
    <property type="entry name" value="TolB_like"/>
    <property type="match status" value="1"/>
</dbReference>
<gene>
    <name evidence="1" type="ORF">SAMN04488057_11712</name>
</gene>
<dbReference type="AlphaFoldDB" id="A0A1M7QEC1"/>
<dbReference type="PROSITE" id="PS51257">
    <property type="entry name" value="PROKAR_LIPOPROTEIN"/>
    <property type="match status" value="1"/>
</dbReference>
<organism evidence="1 2">
    <name type="scientific">Cyclobacterium lianum</name>
    <dbReference type="NCBI Taxonomy" id="388280"/>
    <lineage>
        <taxon>Bacteria</taxon>
        <taxon>Pseudomonadati</taxon>
        <taxon>Bacteroidota</taxon>
        <taxon>Cytophagia</taxon>
        <taxon>Cytophagales</taxon>
        <taxon>Cyclobacteriaceae</taxon>
        <taxon>Cyclobacterium</taxon>
    </lineage>
</organism>
<keyword evidence="2" id="KW-1185">Reference proteome</keyword>
<evidence type="ECO:0000313" key="1">
    <source>
        <dbReference type="EMBL" id="SHN29206.1"/>
    </source>
</evidence>
<dbReference type="STRING" id="388280.SAMN04488057_11712"/>